<accession>A0A2A5CFI9</accession>
<dbReference type="Proteomes" id="UP000228987">
    <property type="component" value="Unassembled WGS sequence"/>
</dbReference>
<feature type="transmembrane region" description="Helical" evidence="5">
    <location>
        <begin position="7"/>
        <end position="25"/>
    </location>
</feature>
<dbReference type="InterPro" id="IPR003825">
    <property type="entry name" value="Colicin-V_CvpA"/>
</dbReference>
<dbReference type="PANTHER" id="PTHR36926:SF1">
    <property type="entry name" value="COLICIN V PRODUCTION PROTEIN"/>
    <property type="match status" value="1"/>
</dbReference>
<feature type="transmembrane region" description="Helical" evidence="5">
    <location>
        <begin position="100"/>
        <end position="120"/>
    </location>
</feature>
<dbReference type="PANTHER" id="PTHR36926">
    <property type="entry name" value="COLICIN V PRODUCTION PROTEIN"/>
    <property type="match status" value="1"/>
</dbReference>
<evidence type="ECO:0000256" key="4">
    <source>
        <dbReference type="ARBA" id="ARBA00023136"/>
    </source>
</evidence>
<dbReference type="EMBL" id="NVWI01000003">
    <property type="protein sequence ID" value="PCJ42136.1"/>
    <property type="molecule type" value="Genomic_DNA"/>
</dbReference>
<evidence type="ECO:0000256" key="2">
    <source>
        <dbReference type="ARBA" id="ARBA00022692"/>
    </source>
</evidence>
<evidence type="ECO:0000256" key="3">
    <source>
        <dbReference type="ARBA" id="ARBA00022989"/>
    </source>
</evidence>
<evidence type="ECO:0000256" key="5">
    <source>
        <dbReference type="SAM" id="Phobius"/>
    </source>
</evidence>
<sequence>MTVADISILIVIIISMLLGLWRGLVKEAFSLAAWITAVFIAGFFSASLADLMINMLDNATVRRVLASAILFVLVMFIGVLLGNFMSKLSTAIGLKGVDKALGSLFGVLRGLIIVLLVLFLTTPFEFSQTWYQDSIFVPYMMTVLENVAILADYELTPPTVDATMIDAATDASRIGGLLERAE</sequence>
<keyword evidence="2 5" id="KW-0812">Transmembrane</keyword>
<proteinExistence type="predicted"/>
<organism evidence="6 7">
    <name type="scientific">SAR86 cluster bacterium</name>
    <dbReference type="NCBI Taxonomy" id="2030880"/>
    <lineage>
        <taxon>Bacteria</taxon>
        <taxon>Pseudomonadati</taxon>
        <taxon>Pseudomonadota</taxon>
        <taxon>Gammaproteobacteria</taxon>
        <taxon>SAR86 cluster</taxon>
    </lineage>
</organism>
<comment type="subcellular location">
    <subcellularLocation>
        <location evidence="1">Membrane</location>
        <topology evidence="1">Multi-pass membrane protein</topology>
    </subcellularLocation>
</comment>
<keyword evidence="3 5" id="KW-1133">Transmembrane helix</keyword>
<name>A0A2A5CFI9_9GAMM</name>
<dbReference type="GO" id="GO:0009403">
    <property type="term" value="P:toxin biosynthetic process"/>
    <property type="evidence" value="ECO:0007669"/>
    <property type="project" value="InterPro"/>
</dbReference>
<dbReference type="Pfam" id="PF02674">
    <property type="entry name" value="Colicin_V"/>
    <property type="match status" value="1"/>
</dbReference>
<protein>
    <submittedName>
        <fullName evidence="6">Colicin V production CvpA</fullName>
    </submittedName>
</protein>
<feature type="transmembrane region" description="Helical" evidence="5">
    <location>
        <begin position="31"/>
        <end position="52"/>
    </location>
</feature>
<keyword evidence="4 5" id="KW-0472">Membrane</keyword>
<reference evidence="7" key="1">
    <citation type="submission" date="2017-08" db="EMBL/GenBank/DDBJ databases">
        <title>A dynamic microbial community with high functional redundancy inhabits the cold, oxic subseafloor aquifer.</title>
        <authorList>
            <person name="Tully B.J."/>
            <person name="Wheat C.G."/>
            <person name="Glazer B.T."/>
            <person name="Huber J.A."/>
        </authorList>
    </citation>
    <scope>NUCLEOTIDE SEQUENCE [LARGE SCALE GENOMIC DNA]</scope>
</reference>
<dbReference type="InterPro" id="IPR052719">
    <property type="entry name" value="CvpA-like"/>
</dbReference>
<comment type="caution">
    <text evidence="6">The sequence shown here is derived from an EMBL/GenBank/DDBJ whole genome shotgun (WGS) entry which is preliminary data.</text>
</comment>
<dbReference type="AlphaFoldDB" id="A0A2A5CFI9"/>
<evidence type="ECO:0000313" key="6">
    <source>
        <dbReference type="EMBL" id="PCJ42136.1"/>
    </source>
</evidence>
<evidence type="ECO:0000313" key="7">
    <source>
        <dbReference type="Proteomes" id="UP000228987"/>
    </source>
</evidence>
<gene>
    <name evidence="6" type="ORF">COA71_05970</name>
</gene>
<evidence type="ECO:0000256" key="1">
    <source>
        <dbReference type="ARBA" id="ARBA00004141"/>
    </source>
</evidence>
<dbReference type="GO" id="GO:0016020">
    <property type="term" value="C:membrane"/>
    <property type="evidence" value="ECO:0007669"/>
    <property type="project" value="UniProtKB-SubCell"/>
</dbReference>
<feature type="transmembrane region" description="Helical" evidence="5">
    <location>
        <begin position="64"/>
        <end position="85"/>
    </location>
</feature>